<proteinExistence type="predicted"/>
<evidence type="ECO:0000313" key="3">
    <source>
        <dbReference type="Proteomes" id="UP000318528"/>
    </source>
</evidence>
<dbReference type="RefSeq" id="WP_143386274.1">
    <property type="nucleotide sequence ID" value="NZ_VJZM01000004.1"/>
</dbReference>
<dbReference type="Gene3D" id="3.30.70.100">
    <property type="match status" value="1"/>
</dbReference>
<feature type="chain" id="PRO_5046406882" evidence="1">
    <location>
        <begin position="21"/>
        <end position="283"/>
    </location>
</feature>
<evidence type="ECO:0000256" key="1">
    <source>
        <dbReference type="SAM" id="SignalP"/>
    </source>
</evidence>
<evidence type="ECO:0000313" key="2">
    <source>
        <dbReference type="EMBL" id="TRX08852.1"/>
    </source>
</evidence>
<feature type="signal peptide" evidence="1">
    <location>
        <begin position="1"/>
        <end position="20"/>
    </location>
</feature>
<comment type="caution">
    <text evidence="2">The sequence shown here is derived from an EMBL/GenBank/DDBJ whole genome shotgun (WGS) entry which is preliminary data.</text>
</comment>
<keyword evidence="1" id="KW-0732">Signal</keyword>
<dbReference type="Proteomes" id="UP000318528">
    <property type="component" value="Unassembled WGS sequence"/>
</dbReference>
<sequence>MKKSAIIFLLSLVTGLGTFAQKVTTNVESEKLLSSEILLWMRTDKPRQEGMDRWKGPHAQIIAANKGLLEYRQIHLSENNTGLWTAITGVETAIPQDRKIDGVAEVILKNLFSVFKGKEQNKLAYADEINLFKRTIMYVAFPKNSRWYAVAEPDAKIEARSMVFFRKKDGVSVKDFQKFINDELTPTLANSGILKELRNNVYDPWKQKQWNTPNVQHDNDKSVQFQASLKLGFANKNEMENFFNSQEILNLSDRIATYCAAVHAYEIAETITFVKEGKKIIYK</sequence>
<name>A0ABY3CNS4_9FLAO</name>
<accession>A0ABY3CNS4</accession>
<reference evidence="2 3" key="1">
    <citation type="submission" date="2019-07" db="EMBL/GenBank/DDBJ databases">
        <title>Novel species of Flavobacterium.</title>
        <authorList>
            <person name="Liu Q."/>
            <person name="Xin Y.-H."/>
        </authorList>
    </citation>
    <scope>NUCLEOTIDE SEQUENCE [LARGE SCALE GENOMIC DNA]</scope>
    <source>
        <strain evidence="2 3">GSP39</strain>
    </source>
</reference>
<gene>
    <name evidence="2" type="ORF">FNW12_03430</name>
</gene>
<protein>
    <submittedName>
        <fullName evidence="2">Strictosidine synthase</fullName>
    </submittedName>
</protein>
<organism evidence="2 3">
    <name type="scientific">Flavobacterium gawalongense</name>
    <dbReference type="NCBI Taxonomy" id="2594432"/>
    <lineage>
        <taxon>Bacteria</taxon>
        <taxon>Pseudomonadati</taxon>
        <taxon>Bacteroidota</taxon>
        <taxon>Flavobacteriia</taxon>
        <taxon>Flavobacteriales</taxon>
        <taxon>Flavobacteriaceae</taxon>
        <taxon>Flavobacterium</taxon>
    </lineage>
</organism>
<keyword evidence="3" id="KW-1185">Reference proteome</keyword>
<dbReference type="EMBL" id="VJZN01000004">
    <property type="protein sequence ID" value="TRX08852.1"/>
    <property type="molecule type" value="Genomic_DNA"/>
</dbReference>